<dbReference type="Pfam" id="PF03411">
    <property type="entry name" value="Peptidase_M74"/>
    <property type="match status" value="1"/>
</dbReference>
<evidence type="ECO:0000256" key="1">
    <source>
        <dbReference type="ARBA" id="ARBA00022670"/>
    </source>
</evidence>
<dbReference type="GO" id="GO:0004252">
    <property type="term" value="F:serine-type endopeptidase activity"/>
    <property type="evidence" value="ECO:0007669"/>
    <property type="project" value="InterPro"/>
</dbReference>
<keyword evidence="7" id="KW-0482">Metalloprotease</keyword>
<keyword evidence="5" id="KW-0378">Hydrolase</keyword>
<dbReference type="GO" id="GO:0006508">
    <property type="term" value="P:proteolysis"/>
    <property type="evidence" value="ECO:0007669"/>
    <property type="project" value="UniProtKB-KW"/>
</dbReference>
<sequence>MNGGVQLPLRGENFGAYSPSGVEMGRTYLHSVVRQIVLDAYAELGKTVPNKTYVYGETGFVHGGRIRPHRTHQNGTSVDFMVPVLDQANQSVPLPSSPLNRFGYGLEFDDQGRLPGIRIDFDAMVEHLYQLSVAARRHNVTIERVIFDPPLMEKLFRSSRRGAELADILPFMKARPWIRHDEHYHIDFGIPCLPLREYRGN</sequence>
<keyword evidence="6" id="KW-0862">Zinc</keyword>
<dbReference type="GO" id="GO:0030288">
    <property type="term" value="C:outer membrane-bounded periplasmic space"/>
    <property type="evidence" value="ECO:0007669"/>
    <property type="project" value="InterPro"/>
</dbReference>
<evidence type="ECO:0000256" key="3">
    <source>
        <dbReference type="ARBA" id="ARBA00022729"/>
    </source>
</evidence>
<evidence type="ECO:0008006" key="10">
    <source>
        <dbReference type="Google" id="ProtNLM"/>
    </source>
</evidence>
<dbReference type="AlphaFoldDB" id="A0AA87XQI2"/>
<keyword evidence="3" id="KW-0732">Signal</keyword>
<evidence type="ECO:0000256" key="7">
    <source>
        <dbReference type="ARBA" id="ARBA00023049"/>
    </source>
</evidence>
<dbReference type="EMBL" id="BMWV01000003">
    <property type="protein sequence ID" value="GGY34519.1"/>
    <property type="molecule type" value="Genomic_DNA"/>
</dbReference>
<organism evidence="8 9">
    <name type="scientific">Pseudoduganella albidiflava</name>
    <dbReference type="NCBI Taxonomy" id="321983"/>
    <lineage>
        <taxon>Bacteria</taxon>
        <taxon>Pseudomonadati</taxon>
        <taxon>Pseudomonadota</taxon>
        <taxon>Betaproteobacteria</taxon>
        <taxon>Burkholderiales</taxon>
        <taxon>Oxalobacteraceae</taxon>
        <taxon>Telluria group</taxon>
        <taxon>Pseudoduganella</taxon>
    </lineage>
</organism>
<reference evidence="8" key="2">
    <citation type="submission" date="2022-12" db="EMBL/GenBank/DDBJ databases">
        <authorList>
            <person name="Sun Q."/>
            <person name="Kim S."/>
        </authorList>
    </citation>
    <scope>NUCLEOTIDE SEQUENCE</scope>
    <source>
        <strain evidence="8">KCTC 12343</strain>
    </source>
</reference>
<evidence type="ECO:0000256" key="6">
    <source>
        <dbReference type="ARBA" id="ARBA00022833"/>
    </source>
</evidence>
<dbReference type="SUPFAM" id="SSF55166">
    <property type="entry name" value="Hedgehog/DD-peptidase"/>
    <property type="match status" value="1"/>
</dbReference>
<evidence type="ECO:0000256" key="5">
    <source>
        <dbReference type="ARBA" id="ARBA00022801"/>
    </source>
</evidence>
<keyword evidence="1" id="KW-0645">Protease</keyword>
<reference evidence="8" key="1">
    <citation type="journal article" date="2014" name="Int. J. Syst. Evol. Microbiol.">
        <title>Complete genome sequence of Corynebacterium casei LMG S-19264T (=DSM 44701T), isolated from a smear-ripened cheese.</title>
        <authorList>
            <consortium name="US DOE Joint Genome Institute (JGI-PGF)"/>
            <person name="Walter F."/>
            <person name="Albersmeier A."/>
            <person name="Kalinowski J."/>
            <person name="Ruckert C."/>
        </authorList>
    </citation>
    <scope>NUCLEOTIDE SEQUENCE</scope>
    <source>
        <strain evidence="8">KCTC 12343</strain>
    </source>
</reference>
<keyword evidence="4" id="KW-0574">Periplasm</keyword>
<proteinExistence type="predicted"/>
<gene>
    <name evidence="8" type="ORF">GCM10007387_15570</name>
</gene>
<dbReference type="InterPro" id="IPR009045">
    <property type="entry name" value="Zn_M74/Hedgehog-like"/>
</dbReference>
<dbReference type="Proteomes" id="UP000628442">
    <property type="component" value="Unassembled WGS sequence"/>
</dbReference>
<dbReference type="Gene3D" id="3.30.1380.10">
    <property type="match status" value="1"/>
</dbReference>
<dbReference type="InterPro" id="IPR005073">
    <property type="entry name" value="Peptidase_M74"/>
</dbReference>
<protein>
    <recommendedName>
        <fullName evidence="10">Replication initiation protein</fullName>
    </recommendedName>
</protein>
<keyword evidence="2" id="KW-0479">Metal-binding</keyword>
<dbReference type="GO" id="GO:0046872">
    <property type="term" value="F:metal ion binding"/>
    <property type="evidence" value="ECO:0007669"/>
    <property type="project" value="UniProtKB-KW"/>
</dbReference>
<dbReference type="GO" id="GO:0008237">
    <property type="term" value="F:metallopeptidase activity"/>
    <property type="evidence" value="ECO:0007669"/>
    <property type="project" value="UniProtKB-KW"/>
</dbReference>
<name>A0AA87XQI2_9BURK</name>
<comment type="caution">
    <text evidence="8">The sequence shown here is derived from an EMBL/GenBank/DDBJ whole genome shotgun (WGS) entry which is preliminary data.</text>
</comment>
<evidence type="ECO:0000313" key="9">
    <source>
        <dbReference type="Proteomes" id="UP000628442"/>
    </source>
</evidence>
<accession>A0AA87XQI2</accession>
<evidence type="ECO:0000256" key="4">
    <source>
        <dbReference type="ARBA" id="ARBA00022764"/>
    </source>
</evidence>
<evidence type="ECO:0000313" key="8">
    <source>
        <dbReference type="EMBL" id="GGY34519.1"/>
    </source>
</evidence>
<evidence type="ECO:0000256" key="2">
    <source>
        <dbReference type="ARBA" id="ARBA00022723"/>
    </source>
</evidence>